<evidence type="ECO:0000256" key="4">
    <source>
        <dbReference type="ARBA" id="ARBA00023212"/>
    </source>
</evidence>
<feature type="compositionally biased region" description="Basic and acidic residues" evidence="6">
    <location>
        <begin position="829"/>
        <end position="852"/>
    </location>
</feature>
<keyword evidence="9" id="KW-1185">Reference proteome</keyword>
<comment type="subcellular location">
    <subcellularLocation>
        <location evidence="1">Cytoplasm</location>
        <location evidence="1">Cytoskeleton</location>
    </subcellularLocation>
</comment>
<feature type="region of interest" description="Disordered" evidence="6">
    <location>
        <begin position="1277"/>
        <end position="1297"/>
    </location>
</feature>
<dbReference type="Gene3D" id="1.25.10.10">
    <property type="entry name" value="Leucine-rich Repeat Variant"/>
    <property type="match status" value="4"/>
</dbReference>
<sequence>MVNRTAPSTTYARVTLALDRPPSQPPPLYLPRPLPLSQRPSLRKPPTPSLCPVMASASSDLSSRLSSLNSLKSTIQSVDTLSEAVENPVKLMVMVSTSLEEYVEAKQHKGSNTQLSLPEACLSLIQEATPLFKENASMLFGCVVSSVISCFCEPELEDEVKRTLLMFIQFYGLQGFIVEDLAQHGMEHDSRLVRKKSVTIVPRLLKGIKTQNPQNQELLGILLEAVVGRVRDIDDDIVQSSLEILSWMWKENKEWFENKVADLGGDHEKLVDYYADQIYSVDTPNSTPATSNNPTPRPVPPPDSSLVFGFLPKRVASTLSNRNGDPNSIQKAIGKTIELFPPPTIPREHILPTLPLFVDTIMSHVTSPSKQTVVLAVKLLERIALFSPDVIQMSLDIMMPFFVSLLSDENQAVGATVTRILYRLCDVLDLETVLSHVSPALAASTNDGMTSTQTFLSRGLRVCVAGLLTTDEKSLSFDTTSLIVDLAPLLESKYPNVQHAAFEFFAVLQHTLNRTINVAKILKTMKLIQSKDTLHKLKQRLSLTPPNLPVLSRSDGKVTFEEPPPLSQRPPRQSNAPPPSFEYAADSQLHSDYDDDYEEDYEDDEGDNDSVDNDKFQKLMRVQSFGEMPMEMENTFTSIQQKRRDGGAPSISPIQGPPVHNHQNLQQQQQEQQKRGRRRSRGENDVGGNNYKSEIPPAYGGEGNNAYEPSWTSPPNSSSKSLKSPLPPKFKPPSVNTNYDDYDETSDSSPSNSLSPGKHKDPLDVVKRRQASRRAARRALSASDTDARRPRAESGEKEDLLHGPGTPVQVGKYQSDGSRHDIQTYNAIAHREKMEQERDPSAKTKTFDEDAPLKGGSSNYNLEMLDNGDEDIMNMAPPLLVKNNISFPPANGGARNGGGPRSGSESPPKMSLATRRRQERAKKEQQRANLRKSGGLEAEVIEMAGPVVRKVNSKAKPKVEKKRAKAKAKTESFDEMDKWAKDARTNNIQFEGLEHKGSSLRAENHEYMSTDDIRPSPNPQQELQMMLGGVGTQEWPELFHTLNSVRRLSLHHGQLLESHVHSVLRSVLKAVDNLRSTIAKNAMLTIADMWMGMGRVMDPELNLVAPMLVKRFADTNGFLSEVAEECIGTVITNASDGRCLGAFLLSASNKQPLVRAKAAAVILRCVNKFSPEKLASSRELGKLIQSLALFCQDRQSDTRSYGRQIAASLIESNAVSETKLQKALPGDVWRKIEQAMRNGLFNTPQKRLSIARGGGGGGGGGGGALEDDDDIFEVSGSNLNTSRLTQGRDRTTSTQSTSSVVSVKYSELEHLPDLFKRMRGTDWKERSEAVTELVALTTSHSNKVINGNKLIPIIDRLCEKLSDGNTKVNLHALEGISKCVTVLGQRIEPALGVLVPSICSNLARTPKLGTVAKNTIENMTMSLDAKLLTLPYCNSVLSNNNPKIKSFMLSSLASVVPRLCDEGSPNLAIKHIVPVAVKNCTEKKSDIKSACNTLTVTLYSCLGDEFINQVNRTAKRGEIEIIERSCGVGYG</sequence>
<dbReference type="OrthoDB" id="63891at2759"/>
<dbReference type="PANTHER" id="PTHR21567:SF87">
    <property type="entry name" value="CRESCERIN-LIKE PROTEIN CHE-12"/>
    <property type="match status" value="1"/>
</dbReference>
<dbReference type="GO" id="GO:0005881">
    <property type="term" value="C:cytoplasmic microtubule"/>
    <property type="evidence" value="ECO:0007669"/>
    <property type="project" value="TreeGrafter"/>
</dbReference>
<dbReference type="InterPro" id="IPR034085">
    <property type="entry name" value="TOG"/>
</dbReference>
<feature type="domain" description="TOG" evidence="7">
    <location>
        <begin position="1006"/>
        <end position="1246"/>
    </location>
</feature>
<evidence type="ECO:0000313" key="8">
    <source>
        <dbReference type="EMBL" id="GMH83833.1"/>
    </source>
</evidence>
<feature type="region of interest" description="Disordered" evidence="6">
    <location>
        <begin position="545"/>
        <end position="616"/>
    </location>
</feature>
<dbReference type="PANTHER" id="PTHR21567">
    <property type="entry name" value="CLASP"/>
    <property type="match status" value="1"/>
</dbReference>
<dbReference type="Pfam" id="PF12348">
    <property type="entry name" value="CLASP_N"/>
    <property type="match status" value="1"/>
</dbReference>
<evidence type="ECO:0000256" key="5">
    <source>
        <dbReference type="PROSITE-ProRule" id="PRU00103"/>
    </source>
</evidence>
<dbReference type="InterPro" id="IPR024395">
    <property type="entry name" value="CLASP_N_dom"/>
</dbReference>
<evidence type="ECO:0000313" key="9">
    <source>
        <dbReference type="Proteomes" id="UP001165085"/>
    </source>
</evidence>
<evidence type="ECO:0000256" key="3">
    <source>
        <dbReference type="ARBA" id="ARBA00022737"/>
    </source>
</evidence>
<dbReference type="PROSITE" id="PS50077">
    <property type="entry name" value="HEAT_REPEAT"/>
    <property type="match status" value="1"/>
</dbReference>
<feature type="region of interest" description="Disordered" evidence="6">
    <location>
        <begin position="884"/>
        <end position="932"/>
    </location>
</feature>
<dbReference type="GO" id="GO:1902903">
    <property type="term" value="P:regulation of supramolecular fiber organization"/>
    <property type="evidence" value="ECO:0007669"/>
    <property type="project" value="UniProtKB-ARBA"/>
</dbReference>
<keyword evidence="2" id="KW-0963">Cytoplasm</keyword>
<keyword evidence="3" id="KW-0677">Repeat</keyword>
<feature type="region of interest" description="Disordered" evidence="6">
    <location>
        <begin position="18"/>
        <end position="49"/>
    </location>
</feature>
<evidence type="ECO:0000256" key="6">
    <source>
        <dbReference type="SAM" id="MobiDB-lite"/>
    </source>
</evidence>
<accession>A0A9W7ENL4</accession>
<dbReference type="InterPro" id="IPR016024">
    <property type="entry name" value="ARM-type_fold"/>
</dbReference>
<feature type="region of interest" description="Disordered" evidence="6">
    <location>
        <begin position="640"/>
        <end position="860"/>
    </location>
</feature>
<dbReference type="GO" id="GO:0008017">
    <property type="term" value="F:microtubule binding"/>
    <property type="evidence" value="ECO:0007669"/>
    <property type="project" value="TreeGrafter"/>
</dbReference>
<evidence type="ECO:0000256" key="2">
    <source>
        <dbReference type="ARBA" id="ARBA00022490"/>
    </source>
</evidence>
<feature type="compositionally biased region" description="Polar residues" evidence="6">
    <location>
        <begin position="282"/>
        <end position="293"/>
    </location>
</feature>
<dbReference type="InterPro" id="IPR021133">
    <property type="entry name" value="HEAT_type_2"/>
</dbReference>
<feature type="compositionally biased region" description="Basic and acidic residues" evidence="6">
    <location>
        <begin position="785"/>
        <end position="801"/>
    </location>
</feature>
<dbReference type="Proteomes" id="UP001165085">
    <property type="component" value="Unassembled WGS sequence"/>
</dbReference>
<feature type="compositionally biased region" description="Acidic residues" evidence="6">
    <location>
        <begin position="593"/>
        <end position="611"/>
    </location>
</feature>
<protein>
    <recommendedName>
        <fullName evidence="7">TOG domain-containing protein</fullName>
    </recommendedName>
</protein>
<evidence type="ECO:0000256" key="1">
    <source>
        <dbReference type="ARBA" id="ARBA00004245"/>
    </source>
</evidence>
<feature type="region of interest" description="Disordered" evidence="6">
    <location>
        <begin position="282"/>
        <end position="303"/>
    </location>
</feature>
<feature type="compositionally biased region" description="Low complexity" evidence="6">
    <location>
        <begin position="709"/>
        <end position="724"/>
    </location>
</feature>
<feature type="compositionally biased region" description="Pro residues" evidence="6">
    <location>
        <begin position="22"/>
        <end position="34"/>
    </location>
</feature>
<evidence type="ECO:0000259" key="7">
    <source>
        <dbReference type="SMART" id="SM01349"/>
    </source>
</evidence>
<dbReference type="InterPro" id="IPR011989">
    <property type="entry name" value="ARM-like"/>
</dbReference>
<organism evidence="8 9">
    <name type="scientific">Triparma strigata</name>
    <dbReference type="NCBI Taxonomy" id="1606541"/>
    <lineage>
        <taxon>Eukaryota</taxon>
        <taxon>Sar</taxon>
        <taxon>Stramenopiles</taxon>
        <taxon>Ochrophyta</taxon>
        <taxon>Bolidophyceae</taxon>
        <taxon>Parmales</taxon>
        <taxon>Triparmaceae</taxon>
        <taxon>Triparma</taxon>
    </lineage>
</organism>
<dbReference type="GO" id="GO:0000226">
    <property type="term" value="P:microtubule cytoskeleton organization"/>
    <property type="evidence" value="ECO:0007669"/>
    <property type="project" value="TreeGrafter"/>
</dbReference>
<dbReference type="GO" id="GO:0031110">
    <property type="term" value="P:regulation of microtubule polymerization or depolymerization"/>
    <property type="evidence" value="ECO:0007669"/>
    <property type="project" value="UniProtKB-ARBA"/>
</dbReference>
<proteinExistence type="predicted"/>
<dbReference type="SMART" id="SM01349">
    <property type="entry name" value="TOG"/>
    <property type="match status" value="2"/>
</dbReference>
<comment type="caution">
    <text evidence="8">The sequence shown here is derived from an EMBL/GenBank/DDBJ whole genome shotgun (WGS) entry which is preliminary data.</text>
</comment>
<feature type="compositionally biased region" description="Basic residues" evidence="6">
    <location>
        <begin position="768"/>
        <end position="777"/>
    </location>
</feature>
<name>A0A9W7ENL4_9STRA</name>
<dbReference type="EMBL" id="BRXY01000286">
    <property type="protein sequence ID" value="GMH83833.1"/>
    <property type="molecule type" value="Genomic_DNA"/>
</dbReference>
<feature type="domain" description="TOG" evidence="7">
    <location>
        <begin position="1297"/>
        <end position="1528"/>
    </location>
</feature>
<feature type="compositionally biased region" description="Basic and acidic residues" evidence="6">
    <location>
        <begin position="758"/>
        <end position="767"/>
    </location>
</feature>
<feature type="repeat" description="HEAT" evidence="5">
    <location>
        <begin position="398"/>
        <end position="436"/>
    </location>
</feature>
<gene>
    <name evidence="8" type="ORF">TrST_g9389</name>
</gene>
<dbReference type="SUPFAM" id="SSF48371">
    <property type="entry name" value="ARM repeat"/>
    <property type="match status" value="1"/>
</dbReference>
<reference evidence="9" key="1">
    <citation type="journal article" date="2023" name="Commun. Biol.">
        <title>Genome analysis of Parmales, the sister group of diatoms, reveals the evolutionary specialization of diatoms from phago-mixotrophs to photoautotrophs.</title>
        <authorList>
            <person name="Ban H."/>
            <person name="Sato S."/>
            <person name="Yoshikawa S."/>
            <person name="Yamada K."/>
            <person name="Nakamura Y."/>
            <person name="Ichinomiya M."/>
            <person name="Sato N."/>
            <person name="Blanc-Mathieu R."/>
            <person name="Endo H."/>
            <person name="Kuwata A."/>
            <person name="Ogata H."/>
        </authorList>
    </citation>
    <scope>NUCLEOTIDE SEQUENCE [LARGE SCALE GENOMIC DNA]</scope>
    <source>
        <strain evidence="9">NIES 3701</strain>
    </source>
</reference>
<keyword evidence="4" id="KW-0206">Cytoskeleton</keyword>